<protein>
    <submittedName>
        <fullName evidence="2">Uncharacterized protein</fullName>
    </submittedName>
</protein>
<feature type="region of interest" description="Disordered" evidence="1">
    <location>
        <begin position="100"/>
        <end position="140"/>
    </location>
</feature>
<feature type="compositionally biased region" description="Basic and acidic residues" evidence="1">
    <location>
        <begin position="127"/>
        <end position="140"/>
    </location>
</feature>
<name>A0AAU1U4M6_9ACTN</name>
<reference evidence="2" key="1">
    <citation type="submission" date="2022-10" db="EMBL/GenBank/DDBJ databases">
        <title>The complete genomes of actinobacterial strains from the NBC collection.</title>
        <authorList>
            <person name="Joergensen T.S."/>
            <person name="Alvarez Arevalo M."/>
            <person name="Sterndorff E.B."/>
            <person name="Faurdal D."/>
            <person name="Vuksanovic O."/>
            <person name="Mourched A.-S."/>
            <person name="Charusanti P."/>
            <person name="Shaw S."/>
            <person name="Blin K."/>
            <person name="Weber T."/>
        </authorList>
    </citation>
    <scope>NUCLEOTIDE SEQUENCE</scope>
    <source>
        <strain evidence="2">NBC_00119</strain>
    </source>
</reference>
<organism evidence="2">
    <name type="scientific">Streptomyces sp. NBC_00119</name>
    <dbReference type="NCBI Taxonomy" id="2975659"/>
    <lineage>
        <taxon>Bacteria</taxon>
        <taxon>Bacillati</taxon>
        <taxon>Actinomycetota</taxon>
        <taxon>Actinomycetes</taxon>
        <taxon>Kitasatosporales</taxon>
        <taxon>Streptomycetaceae</taxon>
        <taxon>Streptomyces</taxon>
    </lineage>
</organism>
<dbReference type="EMBL" id="CP108195">
    <property type="protein sequence ID" value="WTS11672.1"/>
    <property type="molecule type" value="Genomic_DNA"/>
</dbReference>
<evidence type="ECO:0000313" key="2">
    <source>
        <dbReference type="EMBL" id="WTS11672.1"/>
    </source>
</evidence>
<feature type="compositionally biased region" description="Basic and acidic residues" evidence="1">
    <location>
        <begin position="100"/>
        <end position="114"/>
    </location>
</feature>
<proteinExistence type="predicted"/>
<accession>A0AAU1U4M6</accession>
<evidence type="ECO:0000256" key="1">
    <source>
        <dbReference type="SAM" id="MobiDB-lite"/>
    </source>
</evidence>
<sequence length="171" mass="19750">MGRFQDWRTGTRYPDEGVEPLARSHVEAALFALNGPNKPYSVRTALAEEKADVVAEWHILEPAWGSGMGRRQVERTFKFRMRLDGATHEVRVCADVREETRAGDPPKRVVERMKGKGPRTRVKSWRGHYEKGPDGRRQRVDEFRFDSNDLRDPLQKVVLTAGWTWRGTHKP</sequence>
<feature type="compositionally biased region" description="Basic residues" evidence="1">
    <location>
        <begin position="115"/>
        <end position="126"/>
    </location>
</feature>
<dbReference type="AlphaFoldDB" id="A0AAU1U4M6"/>
<gene>
    <name evidence="2" type="ORF">OHU69_11850</name>
</gene>